<feature type="domain" description="N-acetyltransferase" evidence="1">
    <location>
        <begin position="17"/>
        <end position="176"/>
    </location>
</feature>
<dbReference type="Gene3D" id="3.40.630.30">
    <property type="match status" value="1"/>
</dbReference>
<dbReference type="PANTHER" id="PTHR43792">
    <property type="entry name" value="GNAT FAMILY, PUTATIVE (AFU_ORTHOLOGUE AFUA_3G00765)-RELATED-RELATED"/>
    <property type="match status" value="1"/>
</dbReference>
<dbReference type="PROSITE" id="PS51186">
    <property type="entry name" value="GNAT"/>
    <property type="match status" value="1"/>
</dbReference>
<dbReference type="InterPro" id="IPR051531">
    <property type="entry name" value="N-acetyltransferase"/>
</dbReference>
<evidence type="ECO:0000313" key="2">
    <source>
        <dbReference type="EMBL" id="NKI33096.1"/>
    </source>
</evidence>
<name>A0ABX1GVQ5_9FLAO</name>
<sequence length="176" mass="20455">MRLSENLLLENQESERLLFRKITPSDFEKWLPFYYDPDSTKHWDGLPEDPIIACQQQFDRVFERYDSNLGGMNALISKETQQLVGICGLLVQVVDEIQELEIGYSLLPKFRKMGFAIEAAQRCKDHAMQFELSESLISIIHVDNLPSQNVAQKNGMHLDKTTTYKQNQVHIFRVHL</sequence>
<gene>
    <name evidence="2" type="ORF">HCU67_14160</name>
</gene>
<accession>A0ABX1GVQ5</accession>
<dbReference type="EMBL" id="JAAWWL010000002">
    <property type="protein sequence ID" value="NKI33096.1"/>
    <property type="molecule type" value="Genomic_DNA"/>
</dbReference>
<dbReference type="InterPro" id="IPR000182">
    <property type="entry name" value="GNAT_dom"/>
</dbReference>
<reference evidence="2 3" key="1">
    <citation type="submission" date="2020-04" db="EMBL/GenBank/DDBJ databases">
        <authorList>
            <person name="Yoon J."/>
        </authorList>
    </citation>
    <scope>NUCLEOTIDE SEQUENCE [LARGE SCALE GENOMIC DNA]</scope>
    <source>
        <strain evidence="2 3">DJ-13</strain>
    </source>
</reference>
<dbReference type="RefSeq" id="WP_168553245.1">
    <property type="nucleotide sequence ID" value="NZ_JAAWWL010000002.1"/>
</dbReference>
<dbReference type="Proteomes" id="UP000718451">
    <property type="component" value="Unassembled WGS sequence"/>
</dbReference>
<dbReference type="Pfam" id="PF13302">
    <property type="entry name" value="Acetyltransf_3"/>
    <property type="match status" value="1"/>
</dbReference>
<evidence type="ECO:0000259" key="1">
    <source>
        <dbReference type="PROSITE" id="PS51186"/>
    </source>
</evidence>
<comment type="caution">
    <text evidence="2">The sequence shown here is derived from an EMBL/GenBank/DDBJ whole genome shotgun (WGS) entry which is preliminary data.</text>
</comment>
<dbReference type="PANTHER" id="PTHR43792:SF1">
    <property type="entry name" value="N-ACETYLTRANSFERASE DOMAIN-CONTAINING PROTEIN"/>
    <property type="match status" value="1"/>
</dbReference>
<protein>
    <submittedName>
        <fullName evidence="2">GNAT family N-acetyltransferase</fullName>
    </submittedName>
</protein>
<proteinExistence type="predicted"/>
<dbReference type="SUPFAM" id="SSF55729">
    <property type="entry name" value="Acyl-CoA N-acyltransferases (Nat)"/>
    <property type="match status" value="1"/>
</dbReference>
<keyword evidence="3" id="KW-1185">Reference proteome</keyword>
<dbReference type="InterPro" id="IPR016181">
    <property type="entry name" value="Acyl_CoA_acyltransferase"/>
</dbReference>
<evidence type="ECO:0000313" key="3">
    <source>
        <dbReference type="Proteomes" id="UP000718451"/>
    </source>
</evidence>
<organism evidence="2 3">
    <name type="scientific">Croceivirga thetidis</name>
    <dbReference type="NCBI Taxonomy" id="2721623"/>
    <lineage>
        <taxon>Bacteria</taxon>
        <taxon>Pseudomonadati</taxon>
        <taxon>Bacteroidota</taxon>
        <taxon>Flavobacteriia</taxon>
        <taxon>Flavobacteriales</taxon>
        <taxon>Flavobacteriaceae</taxon>
        <taxon>Croceivirga</taxon>
    </lineage>
</organism>